<proteinExistence type="inferred from homology"/>
<feature type="region of interest" description="Disordered" evidence="4">
    <location>
        <begin position="1"/>
        <end position="22"/>
    </location>
</feature>
<evidence type="ECO:0000256" key="4">
    <source>
        <dbReference type="SAM" id="MobiDB-lite"/>
    </source>
</evidence>
<dbReference type="Pfam" id="PF14310">
    <property type="entry name" value="Fn3-like"/>
    <property type="match status" value="1"/>
</dbReference>
<sequence>MFQEETIMSDNNTNRNNPLWDTGKTMEERLDYLVKELTLEEKFSCLGTGNPAIERLGIPSFFVGCEGAHGLQMRHDQSFDQGEPQPTTIFPNPIGMSGTWDPELIQKAGEVVGTEARAVFEKDGRRGGLCLWAPTIDMERDPRWGRTEEAYGEDPYLTGKMASAYIRGMRGEGDNIRCGATLKHFYANNVEDGRVWKSSSIDPRNKHEYYLEPFRRAVTEGGAEAMMTSYNEINGVPAILNHEVQKIAKEQWGVHHVVCDGGDMKQTVDCHHYFGSHTETIAEGLKAGIDCFTDDIDAVIEGAREAYELGMIDMTDIDRALRCHFSTLIRLGLFDPQETNPNYGLNLPEFQKLARQVTGESIVLLKNDEIDGQKLLPLDCKQVTSHHKLAVIGPSAEEWFLDWYSGIPPYAVTPLQGIRDAVNDPENVIFESGVPKLKIACGDKYLGLLEDGETLGLVEEEEAEIFESVLWDKEQLTLKAESNGRYLTALDGCDEDEIYRGGIFKASADRAFGWFVKEVFHAQINITDLKESEEKGMSLAVGSRFAEILENEEEFLLKAWNGAGLYVDEQNRIRVMDEQGFAEDGEVRRIVSCTDIQGHQVFAGNLKMDRRGGIYETVTGRKYRTLPALCPVLVKNGVKEAQKAAAQAETVVYVGGAHPLITCKEEVDRKDIDFPVYQRQLLQAVYRENHRVIAALVTSVPYAIGWEKQHLPAILTMAGGGMELGNGLADILFGKEAPAGRLNMTWYCDTEQLPDMDDYDIIQKERTYQYFKGDVLYPFGYGLTYAPTEITALTAKASEDEKYIDVACTVRNLVQTGNALPAQDEVVQIYYTKKEPVVKRPIRTLAAFERVKRMEAGEERRVSFRIPVEDLMYYDTIRRKKLLEPGIYEIQAGHSSADIDAVVTVELKGQERGFRDGGSWQPADHYDRSQNGFLWEGHMGYDSVAHTADAHAPEDLFEKVGGLWQNINEVTREEQVGERIDDCLILEYDRVCLPAETAYLVLDADAVPESTVDVFINGTHNAAYIVPDFEELSGVGDNPGWAAAATAKNAPHGRIFRQHLIPVDNLKAEKEPVTLRLRCQGDLKICRWRFVKESTK</sequence>
<keyword evidence="7" id="KW-1185">Reference proteome</keyword>
<feature type="domain" description="Fibronectin type III-like" evidence="5">
    <location>
        <begin position="825"/>
        <end position="896"/>
    </location>
</feature>
<dbReference type="InterPro" id="IPR044993">
    <property type="entry name" value="BXL"/>
</dbReference>
<keyword evidence="2" id="KW-0732">Signal</keyword>
<dbReference type="EMBL" id="JACRSX010000005">
    <property type="protein sequence ID" value="MBC8562213.1"/>
    <property type="molecule type" value="Genomic_DNA"/>
</dbReference>
<dbReference type="InterPro" id="IPR002772">
    <property type="entry name" value="Glyco_hydro_3_C"/>
</dbReference>
<comment type="similarity">
    <text evidence="1">Belongs to the glycosyl hydrolase 3 family.</text>
</comment>
<evidence type="ECO:0000313" key="7">
    <source>
        <dbReference type="Proteomes" id="UP000606193"/>
    </source>
</evidence>
<dbReference type="PRINTS" id="PR00133">
    <property type="entry name" value="GLHYDRLASE3"/>
</dbReference>
<dbReference type="InterPro" id="IPR036962">
    <property type="entry name" value="Glyco_hydro_3_N_sf"/>
</dbReference>
<dbReference type="Gene3D" id="3.20.20.300">
    <property type="entry name" value="Glycoside hydrolase, family 3, N-terminal domain"/>
    <property type="match status" value="1"/>
</dbReference>
<dbReference type="Gene3D" id="3.40.50.1700">
    <property type="entry name" value="Glycoside hydrolase family 3 C-terminal domain"/>
    <property type="match status" value="2"/>
</dbReference>
<accession>A0ABR7N0S4</accession>
<gene>
    <name evidence="6" type="ORF">H8704_06150</name>
</gene>
<dbReference type="Pfam" id="PF00933">
    <property type="entry name" value="Glyco_hydro_3"/>
    <property type="match status" value="1"/>
</dbReference>
<protein>
    <submittedName>
        <fullName evidence="6">Glycoside hydrolase family 3 C-terminal domain-containing protein</fullName>
    </submittedName>
</protein>
<keyword evidence="3 6" id="KW-0378">Hydrolase</keyword>
<name>A0ABR7N0S4_9FIRM</name>
<dbReference type="Gene3D" id="2.60.40.10">
    <property type="entry name" value="Immunoglobulins"/>
    <property type="match status" value="1"/>
</dbReference>
<dbReference type="SUPFAM" id="SSF51445">
    <property type="entry name" value="(Trans)glycosidases"/>
    <property type="match status" value="1"/>
</dbReference>
<evidence type="ECO:0000313" key="6">
    <source>
        <dbReference type="EMBL" id="MBC8562213.1"/>
    </source>
</evidence>
<dbReference type="SUPFAM" id="SSF52279">
    <property type="entry name" value="Beta-D-glucan exohydrolase, C-terminal domain"/>
    <property type="match status" value="1"/>
</dbReference>
<dbReference type="InterPro" id="IPR036881">
    <property type="entry name" value="Glyco_hydro_3_C_sf"/>
</dbReference>
<evidence type="ECO:0000256" key="1">
    <source>
        <dbReference type="ARBA" id="ARBA00005336"/>
    </source>
</evidence>
<evidence type="ECO:0000256" key="2">
    <source>
        <dbReference type="ARBA" id="ARBA00022729"/>
    </source>
</evidence>
<evidence type="ECO:0000256" key="3">
    <source>
        <dbReference type="ARBA" id="ARBA00022801"/>
    </source>
</evidence>
<dbReference type="InterPro" id="IPR001764">
    <property type="entry name" value="Glyco_hydro_3_N"/>
</dbReference>
<dbReference type="SMART" id="SM01217">
    <property type="entry name" value="Fn3_like"/>
    <property type="match status" value="1"/>
</dbReference>
<dbReference type="Proteomes" id="UP000606193">
    <property type="component" value="Unassembled WGS sequence"/>
</dbReference>
<dbReference type="InterPro" id="IPR026891">
    <property type="entry name" value="Fn3-like"/>
</dbReference>
<dbReference type="InterPro" id="IPR013783">
    <property type="entry name" value="Ig-like_fold"/>
</dbReference>
<dbReference type="InterPro" id="IPR017853">
    <property type="entry name" value="GH"/>
</dbReference>
<reference evidence="6 7" key="1">
    <citation type="submission" date="2020-08" db="EMBL/GenBank/DDBJ databases">
        <title>Genome public.</title>
        <authorList>
            <person name="Liu C."/>
            <person name="Sun Q."/>
        </authorList>
    </citation>
    <scope>NUCLEOTIDE SEQUENCE [LARGE SCALE GENOMIC DNA]</scope>
    <source>
        <strain evidence="6 7">NSJ-37</strain>
    </source>
</reference>
<comment type="caution">
    <text evidence="6">The sequence shown here is derived from an EMBL/GenBank/DDBJ whole genome shotgun (WGS) entry which is preliminary data.</text>
</comment>
<dbReference type="GO" id="GO:0016787">
    <property type="term" value="F:hydrolase activity"/>
    <property type="evidence" value="ECO:0007669"/>
    <property type="project" value="UniProtKB-KW"/>
</dbReference>
<evidence type="ECO:0000259" key="5">
    <source>
        <dbReference type="SMART" id="SM01217"/>
    </source>
</evidence>
<dbReference type="PANTHER" id="PTHR42721:SF3">
    <property type="entry name" value="BETA-D-XYLOSIDASE 5-RELATED"/>
    <property type="match status" value="1"/>
</dbReference>
<dbReference type="Pfam" id="PF01915">
    <property type="entry name" value="Glyco_hydro_3_C"/>
    <property type="match status" value="1"/>
</dbReference>
<organism evidence="6 7">
    <name type="scientific">Jutongia huaianensis</name>
    <dbReference type="NCBI Taxonomy" id="2763668"/>
    <lineage>
        <taxon>Bacteria</taxon>
        <taxon>Bacillati</taxon>
        <taxon>Bacillota</taxon>
        <taxon>Clostridia</taxon>
        <taxon>Lachnospirales</taxon>
        <taxon>Lachnospiraceae</taxon>
        <taxon>Jutongia</taxon>
    </lineage>
</organism>
<dbReference type="PANTHER" id="PTHR42721">
    <property type="entry name" value="SUGAR HYDROLASE-RELATED"/>
    <property type="match status" value="1"/>
</dbReference>
<feature type="compositionally biased region" description="Polar residues" evidence="4">
    <location>
        <begin position="1"/>
        <end position="19"/>
    </location>
</feature>